<dbReference type="PANTHER" id="PTHR14226:SF78">
    <property type="entry name" value="SLR0060 PROTEIN"/>
    <property type="match status" value="1"/>
</dbReference>
<feature type="domain" description="PNPLA" evidence="5">
    <location>
        <begin position="25"/>
        <end position="224"/>
    </location>
</feature>
<name>A0A369TGE9_9PROT</name>
<feature type="active site" description="Nucleophile" evidence="4">
    <location>
        <position position="59"/>
    </location>
</feature>
<feature type="short sequence motif" description="GXGXXG" evidence="4">
    <location>
        <begin position="29"/>
        <end position="34"/>
    </location>
</feature>
<keyword evidence="1 4" id="KW-0378">Hydrolase</keyword>
<dbReference type="SUPFAM" id="SSF52151">
    <property type="entry name" value="FabD/lysophospholipase-like"/>
    <property type="match status" value="1"/>
</dbReference>
<gene>
    <name evidence="6" type="ORF">DRB17_00365</name>
</gene>
<comment type="caution">
    <text evidence="6">The sequence shown here is derived from an EMBL/GenBank/DDBJ whole genome shotgun (WGS) entry which is preliminary data.</text>
</comment>
<feature type="short sequence motif" description="GXSXG" evidence="4">
    <location>
        <begin position="57"/>
        <end position="61"/>
    </location>
</feature>
<dbReference type="EMBL" id="QPMH01000001">
    <property type="protein sequence ID" value="RDD63674.1"/>
    <property type="molecule type" value="Genomic_DNA"/>
</dbReference>
<dbReference type="InterPro" id="IPR016035">
    <property type="entry name" value="Acyl_Trfase/lysoPLipase"/>
</dbReference>
<dbReference type="Pfam" id="PF01734">
    <property type="entry name" value="Patatin"/>
    <property type="match status" value="1"/>
</dbReference>
<feature type="active site" description="Proton acceptor" evidence="4">
    <location>
        <position position="211"/>
    </location>
</feature>
<evidence type="ECO:0000256" key="4">
    <source>
        <dbReference type="PROSITE-ProRule" id="PRU01161"/>
    </source>
</evidence>
<dbReference type="Gene3D" id="3.40.1090.10">
    <property type="entry name" value="Cytosolic phospholipase A2 catalytic domain"/>
    <property type="match status" value="2"/>
</dbReference>
<protein>
    <submittedName>
        <fullName evidence="6">Patatin-like phospholipase family protein</fullName>
    </submittedName>
</protein>
<dbReference type="GO" id="GO:0016787">
    <property type="term" value="F:hydrolase activity"/>
    <property type="evidence" value="ECO:0007669"/>
    <property type="project" value="UniProtKB-UniRule"/>
</dbReference>
<evidence type="ECO:0000313" key="6">
    <source>
        <dbReference type="EMBL" id="RDD63674.1"/>
    </source>
</evidence>
<dbReference type="InterPro" id="IPR002641">
    <property type="entry name" value="PNPLA_dom"/>
</dbReference>
<evidence type="ECO:0000256" key="1">
    <source>
        <dbReference type="ARBA" id="ARBA00022801"/>
    </source>
</evidence>
<organism evidence="6 7">
    <name type="scientific">Ferruginivarius sediminum</name>
    <dbReference type="NCBI Taxonomy" id="2661937"/>
    <lineage>
        <taxon>Bacteria</taxon>
        <taxon>Pseudomonadati</taxon>
        <taxon>Pseudomonadota</taxon>
        <taxon>Alphaproteobacteria</taxon>
        <taxon>Rhodospirillales</taxon>
        <taxon>Rhodospirillaceae</taxon>
        <taxon>Ferruginivarius</taxon>
    </lineage>
</organism>
<dbReference type="PANTHER" id="PTHR14226">
    <property type="entry name" value="NEUROPATHY TARGET ESTERASE/SWISS CHEESE D.MELANOGASTER"/>
    <property type="match status" value="1"/>
</dbReference>
<dbReference type="AlphaFoldDB" id="A0A369TGE9"/>
<keyword evidence="7" id="KW-1185">Reference proteome</keyword>
<evidence type="ECO:0000256" key="2">
    <source>
        <dbReference type="ARBA" id="ARBA00022963"/>
    </source>
</evidence>
<evidence type="ECO:0000259" key="5">
    <source>
        <dbReference type="PROSITE" id="PS51635"/>
    </source>
</evidence>
<dbReference type="GO" id="GO:0016042">
    <property type="term" value="P:lipid catabolic process"/>
    <property type="evidence" value="ECO:0007669"/>
    <property type="project" value="UniProtKB-UniRule"/>
</dbReference>
<evidence type="ECO:0000256" key="3">
    <source>
        <dbReference type="ARBA" id="ARBA00023098"/>
    </source>
</evidence>
<dbReference type="PROSITE" id="PS51635">
    <property type="entry name" value="PNPLA"/>
    <property type="match status" value="1"/>
</dbReference>
<keyword evidence="2 4" id="KW-0442">Lipid degradation</keyword>
<proteinExistence type="predicted"/>
<dbReference type="RefSeq" id="WP_114580187.1">
    <property type="nucleotide sequence ID" value="NZ_QPMH01000001.1"/>
</dbReference>
<accession>A0A369TGE9</accession>
<dbReference type="Proteomes" id="UP000253941">
    <property type="component" value="Unassembled WGS sequence"/>
</dbReference>
<dbReference type="InterPro" id="IPR050301">
    <property type="entry name" value="NTE"/>
</dbReference>
<keyword evidence="3 4" id="KW-0443">Lipid metabolism</keyword>
<feature type="short sequence motif" description="DGA/G" evidence="4">
    <location>
        <begin position="211"/>
        <end position="213"/>
    </location>
</feature>
<reference evidence="6 7" key="1">
    <citation type="submission" date="2018-07" db="EMBL/GenBank/DDBJ databases">
        <title>Venubactetium sediminum gen. nov., sp. nov., isolated from a marine solar saltern.</title>
        <authorList>
            <person name="Wang S."/>
        </authorList>
    </citation>
    <scope>NUCLEOTIDE SEQUENCE [LARGE SCALE GENOMIC DNA]</scope>
    <source>
        <strain evidence="6 7">WD2A32</strain>
    </source>
</reference>
<sequence length="350" mass="38725">MSCTDGTSAGRRTGSVNHGRTRVNLALQGGGAHGAFTWGVLDRLLEEPDLDFAGISGTSAGAINASLLAYGLALGGRTAAQQKLTQFWRRIAALTAMSPMQPTAIDRWFGFGKLQFSPAYWALELSSRLFSPYDFNAFDVNPVRETLSQCIDFDVLRDINGPPLFISATNVREGRVKIFRRPEMSLEAVLASTCLPFLHRAVEIEGEAYWDGGYLGNPAVLPLYEETDCRDILVVQVNPTTVDEVPTTAQDIFDRMNTITFNAGLMRELHALQTAVHEAHECDNEEPVRLHRIHGDDALRGLGVSSKLNADWRFLRHLRDVGRATAEDWLSEHRPALGQHSTLEPMAMYV</sequence>
<evidence type="ECO:0000313" key="7">
    <source>
        <dbReference type="Proteomes" id="UP000253941"/>
    </source>
</evidence>